<proteinExistence type="predicted"/>
<sequence length="631" mass="69845">MPSVAHSSMPQLSTKYHASSNGIQHGQLGTAPLHSPPLPEPPAPAPGEPKQGMNNNFEGQEKLATDSLVTIPPRIPSSQPLSPDLPNRDALYLFCNFSSYMRSPHEGSEGISPEDFKDTIRLLDHARFLVAQRQSNVHILHLKYRFQGQHKTFRSPYSFANNQLQLNLHDKIGRGRNSVPQPFAVLHDPVMKIDYMENGIFEPLPAQAIFSHIAKWCQPPPRIIIISYVHSKVVENHLSSLSTWAITSSLPIYIFSPLETRLREQRPLHLALNHAIPMSMYAWPLEGQLTYETDRTRYEAVENTSTGVRTDWENYKRTSGGSPILLTRRISEQDARLSNKQSSFGPSSTKTRYPPDPIASLTIIMSSLESPSVIKDEADGNNNAAPSSTSLPWRALSRSLTPYAPPIDRIPLWQLAPGVGILHGSTSASTGIRINDFSAINLVGESGDVEQREAEKKIKEREVLGLGIRTEVMSMDELRAIDGTEGISKALKGPALLGRPTSRPLSTAPVSVGTPSKTKMDSSTSTGATAYPTTHLTPPELSAKSIVRPWRLLSSQSWPAPVSKVSGWRKGRKEMMEDILEELELGHTESELEQEILQRAVDSALNTEQRSLSCESIAEEQRNLLNLLVCR</sequence>
<dbReference type="RefSeq" id="XP_066614166.1">
    <property type="nucleotide sequence ID" value="XM_066757782.1"/>
</dbReference>
<evidence type="ECO:0000256" key="1">
    <source>
        <dbReference type="SAM" id="MobiDB-lite"/>
    </source>
</evidence>
<dbReference type="GeneID" id="91990138"/>
<keyword evidence="3" id="KW-1185">Reference proteome</keyword>
<evidence type="ECO:0000313" key="3">
    <source>
        <dbReference type="Proteomes" id="UP000054399"/>
    </source>
</evidence>
<reference evidence="3" key="1">
    <citation type="submission" date="2015-01" db="EMBL/GenBank/DDBJ databases">
        <title>The Genome Sequence of Cryptococcus gattii MMRL2647.</title>
        <authorList>
            <consortium name="The Broad Institute Genomics Platform"/>
            <person name="Cuomo C."/>
            <person name="Litvintseva A."/>
            <person name="Chen Y."/>
            <person name="Heitman J."/>
            <person name="Sun S."/>
            <person name="Springer D."/>
            <person name="Dromer F."/>
            <person name="Young S."/>
            <person name="Zeng Q."/>
            <person name="Gargeya S."/>
            <person name="Abouelleil A."/>
            <person name="Alvarado L."/>
            <person name="Chapman S.B."/>
            <person name="Gainer-Dewar J."/>
            <person name="Goldberg J."/>
            <person name="Griggs A."/>
            <person name="Gujja S."/>
            <person name="Hansen M."/>
            <person name="Howarth C."/>
            <person name="Imamovic A."/>
            <person name="Larimer J."/>
            <person name="Murphy C."/>
            <person name="Naylor J."/>
            <person name="Pearson M."/>
            <person name="Priest M."/>
            <person name="Roberts A."/>
            <person name="Saif S."/>
            <person name="Shea T."/>
            <person name="Sykes S."/>
            <person name="Wortman J."/>
            <person name="Nusbaum C."/>
            <person name="Birren B."/>
        </authorList>
    </citation>
    <scope>NUCLEOTIDE SEQUENCE [LARGE SCALE GENOMIC DNA]</scope>
    <source>
        <strain evidence="3">IND107</strain>
    </source>
</reference>
<reference evidence="2 3" key="2">
    <citation type="submission" date="2024-01" db="EMBL/GenBank/DDBJ databases">
        <title>Comparative genomics of Cryptococcus and Kwoniella reveals pathogenesis evolution and contrasting modes of karyotype evolution via chromosome fusion or intercentromeric recombination.</title>
        <authorList>
            <person name="Coelho M.A."/>
            <person name="David-Palma M."/>
            <person name="Shea T."/>
            <person name="Bowers K."/>
            <person name="Mcginley-Smith S."/>
            <person name="Mohammad A.W."/>
            <person name="Gnirke A."/>
            <person name="Yurkov A.M."/>
            <person name="Nowrousian M."/>
            <person name="Sun S."/>
            <person name="Cuomo C.A."/>
            <person name="Heitman J."/>
        </authorList>
    </citation>
    <scope>NUCLEOTIDE SEQUENCE [LARGE SCALE GENOMIC DNA]</scope>
    <source>
        <strain evidence="2 3">IND107</strain>
    </source>
</reference>
<feature type="region of interest" description="Disordered" evidence="1">
    <location>
        <begin position="1"/>
        <end position="57"/>
    </location>
</feature>
<comment type="caution">
    <text evidence="2">The sequence shown here is derived from an EMBL/GenBank/DDBJ whole genome shotgun (WGS) entry which is preliminary data.</text>
</comment>
<accession>A0ABR3BSN8</accession>
<gene>
    <name evidence="2" type="ORF">I308_103282</name>
</gene>
<dbReference type="Proteomes" id="UP000054399">
    <property type="component" value="Unassembled WGS sequence"/>
</dbReference>
<evidence type="ECO:0000313" key="2">
    <source>
        <dbReference type="EMBL" id="KAL0249979.1"/>
    </source>
</evidence>
<dbReference type="EMBL" id="ATAM02000005">
    <property type="protein sequence ID" value="KAL0249979.1"/>
    <property type="molecule type" value="Genomic_DNA"/>
</dbReference>
<name>A0ABR3BSN8_9TREE</name>
<feature type="compositionally biased region" description="Pro residues" evidence="1">
    <location>
        <begin position="34"/>
        <end position="47"/>
    </location>
</feature>
<feature type="region of interest" description="Disordered" evidence="1">
    <location>
        <begin position="494"/>
        <end position="536"/>
    </location>
</feature>
<feature type="compositionally biased region" description="Polar residues" evidence="1">
    <location>
        <begin position="1"/>
        <end position="24"/>
    </location>
</feature>
<organism evidence="2 3">
    <name type="scientific">Cryptococcus tetragattii IND107</name>
    <dbReference type="NCBI Taxonomy" id="1296105"/>
    <lineage>
        <taxon>Eukaryota</taxon>
        <taxon>Fungi</taxon>
        <taxon>Dikarya</taxon>
        <taxon>Basidiomycota</taxon>
        <taxon>Agaricomycotina</taxon>
        <taxon>Tremellomycetes</taxon>
        <taxon>Tremellales</taxon>
        <taxon>Cryptococcaceae</taxon>
        <taxon>Cryptococcus</taxon>
        <taxon>Cryptococcus gattii species complex</taxon>
    </lineage>
</organism>
<protein>
    <submittedName>
        <fullName evidence="2">Uncharacterized protein</fullName>
    </submittedName>
</protein>
<feature type="compositionally biased region" description="Polar residues" evidence="1">
    <location>
        <begin position="503"/>
        <end position="536"/>
    </location>
</feature>